<dbReference type="EnsemblPlants" id="ONIVA02G16700.1">
    <property type="protein sequence ID" value="ONIVA02G16700.1"/>
    <property type="gene ID" value="ONIVA02G16700"/>
</dbReference>
<proteinExistence type="predicted"/>
<organism evidence="1">
    <name type="scientific">Oryza nivara</name>
    <name type="common">Indian wild rice</name>
    <name type="synonym">Oryza sativa f. spontanea</name>
    <dbReference type="NCBI Taxonomy" id="4536"/>
    <lineage>
        <taxon>Eukaryota</taxon>
        <taxon>Viridiplantae</taxon>
        <taxon>Streptophyta</taxon>
        <taxon>Embryophyta</taxon>
        <taxon>Tracheophyta</taxon>
        <taxon>Spermatophyta</taxon>
        <taxon>Magnoliopsida</taxon>
        <taxon>Liliopsida</taxon>
        <taxon>Poales</taxon>
        <taxon>Poaceae</taxon>
        <taxon>BOP clade</taxon>
        <taxon>Oryzoideae</taxon>
        <taxon>Oryzeae</taxon>
        <taxon>Oryzinae</taxon>
        <taxon>Oryza</taxon>
    </lineage>
</organism>
<accession>A0A0E0G629</accession>
<name>A0A0E0G629_ORYNI</name>
<dbReference type="Gramene" id="ONIVA02G16700.1">
    <property type="protein sequence ID" value="ONIVA02G16700.1"/>
    <property type="gene ID" value="ONIVA02G16700"/>
</dbReference>
<dbReference type="AlphaFoldDB" id="A0A0E0G629"/>
<sequence length="51" mass="5956">MDKGWMKASRSSIEYNIGVNKFIDFALSTIFHDTSHLTNETYLHQGDKYMI</sequence>
<reference evidence="1" key="2">
    <citation type="submission" date="2018-04" db="EMBL/GenBank/DDBJ databases">
        <title>OnivRS2 (Oryza nivara Reference Sequence Version 2).</title>
        <authorList>
            <person name="Zhang J."/>
            <person name="Kudrna D."/>
            <person name="Lee S."/>
            <person name="Talag J."/>
            <person name="Rajasekar S."/>
            <person name="Welchert J."/>
            <person name="Hsing Y.-I."/>
            <person name="Wing R.A."/>
        </authorList>
    </citation>
    <scope>NUCLEOTIDE SEQUENCE [LARGE SCALE GENOMIC DNA]</scope>
    <source>
        <strain evidence="1">SL10</strain>
    </source>
</reference>
<dbReference type="HOGENOM" id="CLU_3109746_0_0_1"/>
<evidence type="ECO:0000313" key="1">
    <source>
        <dbReference type="EnsemblPlants" id="ONIVA02G16700.1"/>
    </source>
</evidence>
<protein>
    <submittedName>
        <fullName evidence="1">Uncharacterized protein</fullName>
    </submittedName>
</protein>
<dbReference type="Proteomes" id="UP000006591">
    <property type="component" value="Chromosome 2"/>
</dbReference>
<keyword evidence="2" id="KW-1185">Reference proteome</keyword>
<reference evidence="1" key="1">
    <citation type="submission" date="2015-04" db="UniProtKB">
        <authorList>
            <consortium name="EnsemblPlants"/>
        </authorList>
    </citation>
    <scope>IDENTIFICATION</scope>
    <source>
        <strain evidence="1">SL10</strain>
    </source>
</reference>
<evidence type="ECO:0000313" key="2">
    <source>
        <dbReference type="Proteomes" id="UP000006591"/>
    </source>
</evidence>